<dbReference type="SUPFAM" id="SSF48179">
    <property type="entry name" value="6-phosphogluconate dehydrogenase C-terminal domain-like"/>
    <property type="match status" value="1"/>
</dbReference>
<keyword evidence="3" id="KW-0520">NAD</keyword>
<proteinExistence type="inferred from homology"/>
<dbReference type="InterPro" id="IPR008927">
    <property type="entry name" value="6-PGluconate_DH-like_C_sf"/>
</dbReference>
<protein>
    <submittedName>
        <fullName evidence="6">NAD(P)-dependent oxidoreductase</fullName>
        <ecNumber evidence="6">1.1.-.-</ecNumber>
    </submittedName>
</protein>
<dbReference type="PANTHER" id="PTHR43060:SF15">
    <property type="entry name" value="3-HYDROXYISOBUTYRATE DEHYDROGENASE-LIKE 1, MITOCHONDRIAL-RELATED"/>
    <property type="match status" value="1"/>
</dbReference>
<evidence type="ECO:0000259" key="5">
    <source>
        <dbReference type="Pfam" id="PF14833"/>
    </source>
</evidence>
<accession>A0ABZ1IAP6</accession>
<dbReference type="InterPro" id="IPR036291">
    <property type="entry name" value="NAD(P)-bd_dom_sf"/>
</dbReference>
<feature type="domain" description="6-phosphogluconate dehydrogenase NADP-binding" evidence="4">
    <location>
        <begin position="17"/>
        <end position="174"/>
    </location>
</feature>
<dbReference type="GO" id="GO:0016491">
    <property type="term" value="F:oxidoreductase activity"/>
    <property type="evidence" value="ECO:0007669"/>
    <property type="project" value="UniProtKB-KW"/>
</dbReference>
<dbReference type="RefSeq" id="WP_326834337.1">
    <property type="nucleotide sequence ID" value="NZ_CP142149.1"/>
</dbReference>
<dbReference type="InterPro" id="IPR013328">
    <property type="entry name" value="6PGD_dom2"/>
</dbReference>
<dbReference type="Proteomes" id="UP001330812">
    <property type="component" value="Chromosome"/>
</dbReference>
<dbReference type="Pfam" id="PF14833">
    <property type="entry name" value="NAD_binding_11"/>
    <property type="match status" value="1"/>
</dbReference>
<dbReference type="PANTHER" id="PTHR43060">
    <property type="entry name" value="3-HYDROXYISOBUTYRATE DEHYDROGENASE-LIKE 1, MITOCHONDRIAL-RELATED"/>
    <property type="match status" value="1"/>
</dbReference>
<dbReference type="Pfam" id="PF03446">
    <property type="entry name" value="NAD_binding_2"/>
    <property type="match status" value="1"/>
</dbReference>
<dbReference type="SUPFAM" id="SSF51735">
    <property type="entry name" value="NAD(P)-binding Rossmann-fold domains"/>
    <property type="match status" value="1"/>
</dbReference>
<evidence type="ECO:0000256" key="2">
    <source>
        <dbReference type="ARBA" id="ARBA00023002"/>
    </source>
</evidence>
<feature type="domain" description="3-hydroxyisobutyrate dehydrogenase-like NAD-binding" evidence="5">
    <location>
        <begin position="177"/>
        <end position="269"/>
    </location>
</feature>
<dbReference type="EC" id="1.1.-.-" evidence="6"/>
<dbReference type="PIRSF" id="PIRSF000103">
    <property type="entry name" value="HIBADH"/>
    <property type="match status" value="1"/>
</dbReference>
<gene>
    <name evidence="6" type="ORF">VSH64_05325</name>
</gene>
<evidence type="ECO:0000313" key="6">
    <source>
        <dbReference type="EMBL" id="WSE31530.1"/>
    </source>
</evidence>
<evidence type="ECO:0000313" key="7">
    <source>
        <dbReference type="Proteomes" id="UP001330812"/>
    </source>
</evidence>
<dbReference type="InterPro" id="IPR006115">
    <property type="entry name" value="6PGDH_NADP-bd"/>
</dbReference>
<dbReference type="Gene3D" id="3.40.50.720">
    <property type="entry name" value="NAD(P)-binding Rossmann-like Domain"/>
    <property type="match status" value="1"/>
</dbReference>
<reference evidence="6 7" key="1">
    <citation type="journal article" date="2015" name="Int. J. Syst. Evol. Microbiol.">
        <title>Amycolatopsis rhabdoformis sp. nov., an actinomycete isolated from a tropical forest soil.</title>
        <authorList>
            <person name="Souza W.R."/>
            <person name="Silva R.E."/>
            <person name="Goodfellow M."/>
            <person name="Busarakam K."/>
            <person name="Figueiro F.S."/>
            <person name="Ferreira D."/>
            <person name="Rodrigues-Filho E."/>
            <person name="Moraes L.A.B."/>
            <person name="Zucchi T.D."/>
        </authorList>
    </citation>
    <scope>NUCLEOTIDE SEQUENCE [LARGE SCALE GENOMIC DNA]</scope>
    <source>
        <strain evidence="6 7">NCIMB 14900</strain>
    </source>
</reference>
<keyword evidence="2 6" id="KW-0560">Oxidoreductase</keyword>
<comment type="similarity">
    <text evidence="1">Belongs to the HIBADH-related family.</text>
</comment>
<dbReference type="InterPro" id="IPR029154">
    <property type="entry name" value="HIBADH-like_NADP-bd"/>
</dbReference>
<keyword evidence="7" id="KW-1185">Reference proteome</keyword>
<evidence type="ECO:0000259" key="4">
    <source>
        <dbReference type="Pfam" id="PF03446"/>
    </source>
</evidence>
<dbReference type="Gene3D" id="1.10.1040.10">
    <property type="entry name" value="N-(1-d-carboxylethyl)-l-norvaline Dehydrogenase, domain 2"/>
    <property type="match status" value="1"/>
</dbReference>
<sequence length="288" mass="28959">MYPGGPRASETGDKTLSIGFIGLGDQGAPLATAIAEAGFPLHVWARRPASLDAVAGVAHTAHDSVAGLAAAVDVLALCVSEDEDVLDLLTDGLAAALRPGTVVVNHGTGVPSAAARMAALCAAHDVGFLDAPVSGGHAGAVSRTLTTMVGGPAALAERCTPVFEAFSAHVHHLGDVGSGQLAKLFNNTLMMMNQANLEEVLAVAASLEVDLASLVAVLKNGSAGSFTLSALGEAITAENVEHLSKVELLDMDLFAAAMAERGAPADAVTARAVAGAEGLVELMKTLTK</sequence>
<dbReference type="InterPro" id="IPR015815">
    <property type="entry name" value="HIBADH-related"/>
</dbReference>
<evidence type="ECO:0000256" key="3">
    <source>
        <dbReference type="ARBA" id="ARBA00023027"/>
    </source>
</evidence>
<dbReference type="EMBL" id="CP142149">
    <property type="protein sequence ID" value="WSE31530.1"/>
    <property type="molecule type" value="Genomic_DNA"/>
</dbReference>
<evidence type="ECO:0000256" key="1">
    <source>
        <dbReference type="ARBA" id="ARBA00009080"/>
    </source>
</evidence>
<organism evidence="6 7">
    <name type="scientific">Amycolatopsis rhabdoformis</name>
    <dbReference type="NCBI Taxonomy" id="1448059"/>
    <lineage>
        <taxon>Bacteria</taxon>
        <taxon>Bacillati</taxon>
        <taxon>Actinomycetota</taxon>
        <taxon>Actinomycetes</taxon>
        <taxon>Pseudonocardiales</taxon>
        <taxon>Pseudonocardiaceae</taxon>
        <taxon>Amycolatopsis</taxon>
    </lineage>
</organism>
<name>A0ABZ1IAP6_9PSEU</name>